<evidence type="ECO:0000256" key="2">
    <source>
        <dbReference type="PIRSR" id="PIRSR605754-1"/>
    </source>
</evidence>
<dbReference type="InterPro" id="IPR042000">
    <property type="entry name" value="Sortase_D_2"/>
</dbReference>
<dbReference type="InterPro" id="IPR023365">
    <property type="entry name" value="Sortase_dom-sf"/>
</dbReference>
<keyword evidence="4" id="KW-1185">Reference proteome</keyword>
<dbReference type="Gene3D" id="2.40.260.10">
    <property type="entry name" value="Sortase"/>
    <property type="match status" value="1"/>
</dbReference>
<evidence type="ECO:0000256" key="1">
    <source>
        <dbReference type="ARBA" id="ARBA00022801"/>
    </source>
</evidence>
<feature type="active site" description="Proton donor/acceptor" evidence="2">
    <location>
        <position position="111"/>
    </location>
</feature>
<evidence type="ECO:0000313" key="3">
    <source>
        <dbReference type="EMBL" id="SIT73862.1"/>
    </source>
</evidence>
<dbReference type="OrthoDB" id="1648028at2"/>
<dbReference type="Pfam" id="PF04203">
    <property type="entry name" value="Sortase"/>
    <property type="match status" value="1"/>
</dbReference>
<dbReference type="EMBL" id="FTPL01000001">
    <property type="protein sequence ID" value="SIT73862.1"/>
    <property type="molecule type" value="Genomic_DNA"/>
</dbReference>
<dbReference type="STRING" id="550447.SAMN05428946_1027"/>
<proteinExistence type="predicted"/>
<dbReference type="GO" id="GO:0016787">
    <property type="term" value="F:hydrolase activity"/>
    <property type="evidence" value="ECO:0007669"/>
    <property type="project" value="UniProtKB-KW"/>
</dbReference>
<sequence>MKKLIGLVLLIAGLAFMAYPFLEEGKQAKDTRSLERALALINSGEPADPADLDNLPVSEEALENTIRIEIPSIGIDQLVLPETTAENLNLALTQIKPDQTPGEGNFTIAGHRGWRDGRHFSNLSKVKKGDRVILQANDKEYIYEVTGSEVIPPTAVDVLNDRPGKHELTLITCTVTGADRLAVKGKLIDE</sequence>
<dbReference type="InterPro" id="IPR005754">
    <property type="entry name" value="Sortase"/>
</dbReference>
<reference evidence="4" key="1">
    <citation type="submission" date="2017-01" db="EMBL/GenBank/DDBJ databases">
        <authorList>
            <person name="Varghese N."/>
            <person name="Submissions S."/>
        </authorList>
    </citation>
    <scope>NUCLEOTIDE SEQUENCE [LARGE SCALE GENOMIC DNA]</scope>
    <source>
        <strain evidence="4">MNA4</strain>
    </source>
</reference>
<organism evidence="3 4">
    <name type="scientific">Edaphobacillus lindanitolerans</name>
    <dbReference type="NCBI Taxonomy" id="550447"/>
    <lineage>
        <taxon>Bacteria</taxon>
        <taxon>Bacillati</taxon>
        <taxon>Bacillota</taxon>
        <taxon>Bacilli</taxon>
        <taxon>Bacillales</taxon>
        <taxon>Bacillaceae</taxon>
        <taxon>Edaphobacillus</taxon>
    </lineage>
</organism>
<accession>A0A1U7PNR1</accession>
<dbReference type="NCBIfam" id="TIGR01076">
    <property type="entry name" value="sortase_fam"/>
    <property type="match status" value="1"/>
</dbReference>
<evidence type="ECO:0000313" key="4">
    <source>
        <dbReference type="Proteomes" id="UP000187550"/>
    </source>
</evidence>
<gene>
    <name evidence="3" type="ORF">SAMN05428946_1027</name>
</gene>
<dbReference type="Proteomes" id="UP000187550">
    <property type="component" value="Unassembled WGS sequence"/>
</dbReference>
<dbReference type="AlphaFoldDB" id="A0A1U7PNR1"/>
<dbReference type="CDD" id="cd06166">
    <property type="entry name" value="Sortase_D_2"/>
    <property type="match status" value="1"/>
</dbReference>
<keyword evidence="1" id="KW-0378">Hydrolase</keyword>
<name>A0A1U7PNR1_9BACI</name>
<protein>
    <submittedName>
        <fullName evidence="3">Sortase A</fullName>
    </submittedName>
</protein>
<dbReference type="SUPFAM" id="SSF63817">
    <property type="entry name" value="Sortase"/>
    <property type="match status" value="1"/>
</dbReference>
<dbReference type="RefSeq" id="WP_076757247.1">
    <property type="nucleotide sequence ID" value="NZ_FTPL01000001.1"/>
</dbReference>
<feature type="active site" description="Acyl-thioester intermediate" evidence="2">
    <location>
        <position position="173"/>
    </location>
</feature>